<reference evidence="1 2" key="1">
    <citation type="submission" date="2018-01" db="EMBL/GenBank/DDBJ databases">
        <title>Saezia sanguinis gen. nov., sp. nov., in the order Burkholderiales isolated from human blood.</title>
        <authorList>
            <person name="Medina-Pascual M.J."/>
            <person name="Valdezate S."/>
            <person name="Monzon S."/>
            <person name="Cuesta I."/>
            <person name="Carrasco G."/>
            <person name="Villalon P."/>
            <person name="Saez-Nieto J.A."/>
        </authorList>
    </citation>
    <scope>NUCLEOTIDE SEQUENCE [LARGE SCALE GENOMIC DNA]</scope>
    <source>
        <strain evidence="1 2">CNM695-12</strain>
    </source>
</reference>
<evidence type="ECO:0000313" key="2">
    <source>
        <dbReference type="Proteomes" id="UP000286947"/>
    </source>
</evidence>
<dbReference type="AlphaFoldDB" id="A0A433SCQ0"/>
<name>A0A433SCQ0_9BURK</name>
<dbReference type="EMBL" id="PQSP01000004">
    <property type="protein sequence ID" value="RUS66528.1"/>
    <property type="molecule type" value="Genomic_DNA"/>
</dbReference>
<gene>
    <name evidence="1" type="ORF">CUZ56_01808</name>
</gene>
<keyword evidence="2" id="KW-1185">Reference proteome</keyword>
<organism evidence="1 2">
    <name type="scientific">Saezia sanguinis</name>
    <dbReference type="NCBI Taxonomy" id="1965230"/>
    <lineage>
        <taxon>Bacteria</taxon>
        <taxon>Pseudomonadati</taxon>
        <taxon>Pseudomonadota</taxon>
        <taxon>Betaproteobacteria</taxon>
        <taxon>Burkholderiales</taxon>
        <taxon>Saeziaceae</taxon>
        <taxon>Saezia</taxon>
    </lineage>
</organism>
<sequence length="178" mass="20949">MSQNTNTADLIYDYAADAHLISEEFRYALRIMEFQSRRMGGRDNARERSWPYVQANDWMAHDAWGGRVFGTSYYRCLEQSHFVLKMLHPLRGLRLKWLFVLASKPGHYWVEAVPIVNEYQFTARMPAQWQQFVNEEKWPEGIRVLVLDPLWGTIETRAVPTANIEPHPTGNPTERIYF</sequence>
<evidence type="ECO:0000313" key="1">
    <source>
        <dbReference type="EMBL" id="RUS66528.1"/>
    </source>
</evidence>
<comment type="caution">
    <text evidence="1">The sequence shown here is derived from an EMBL/GenBank/DDBJ whole genome shotgun (WGS) entry which is preliminary data.</text>
</comment>
<protein>
    <submittedName>
        <fullName evidence="1">Uncharacterized protein</fullName>
    </submittedName>
</protein>
<dbReference type="RefSeq" id="WP_126980014.1">
    <property type="nucleotide sequence ID" value="NZ_PQSP01000004.1"/>
</dbReference>
<dbReference type="Proteomes" id="UP000286947">
    <property type="component" value="Unassembled WGS sequence"/>
</dbReference>
<proteinExistence type="predicted"/>
<accession>A0A433SCQ0</accession>